<evidence type="ECO:0000313" key="3">
    <source>
        <dbReference type="Proteomes" id="UP000334990"/>
    </source>
</evidence>
<feature type="transmembrane region" description="Helical" evidence="1">
    <location>
        <begin position="45"/>
        <end position="67"/>
    </location>
</feature>
<evidence type="ECO:0000256" key="1">
    <source>
        <dbReference type="SAM" id="Phobius"/>
    </source>
</evidence>
<reference evidence="2 3" key="1">
    <citation type="submission" date="2019-10" db="EMBL/GenBank/DDBJ databases">
        <title>Whole genome shotgun sequence of Acrocarpospora corrugata NBRC 13972.</title>
        <authorList>
            <person name="Ichikawa N."/>
            <person name="Kimura A."/>
            <person name="Kitahashi Y."/>
            <person name="Komaki H."/>
            <person name="Oguchi A."/>
        </authorList>
    </citation>
    <scope>NUCLEOTIDE SEQUENCE [LARGE SCALE GENOMIC DNA]</scope>
    <source>
        <strain evidence="2 3">NBRC 13972</strain>
    </source>
</reference>
<sequence length="153" mass="16608">MGNRIGLAAVGVFLALSGLFALWARDAHPDRLIFDTTFINGWAQALIALLLVIVALTAIRWVAFTLAERRYGARHGTGTAMLGVALQGLDGIDKLAVRVVPDKRTRIRIRCRPSAQLGDVARRLDDQAVARVRSVLGSGSTLPVVVYLHVTRL</sequence>
<proteinExistence type="predicted"/>
<name>A0A5M3VZS6_9ACTN</name>
<protein>
    <submittedName>
        <fullName evidence="2">Uncharacterized protein</fullName>
    </submittedName>
</protein>
<dbReference type="Proteomes" id="UP000334990">
    <property type="component" value="Unassembled WGS sequence"/>
</dbReference>
<keyword evidence="1" id="KW-0812">Transmembrane</keyword>
<comment type="caution">
    <text evidence="2">The sequence shown here is derived from an EMBL/GenBank/DDBJ whole genome shotgun (WGS) entry which is preliminary data.</text>
</comment>
<dbReference type="RefSeq" id="WP_155338206.1">
    <property type="nucleotide sequence ID" value="NZ_BAAABN010000077.1"/>
</dbReference>
<accession>A0A5M3VZS6</accession>
<dbReference type="EMBL" id="BLAD01000054">
    <property type="protein sequence ID" value="GES01954.1"/>
    <property type="molecule type" value="Genomic_DNA"/>
</dbReference>
<organism evidence="2 3">
    <name type="scientific">Acrocarpospora corrugata</name>
    <dbReference type="NCBI Taxonomy" id="35763"/>
    <lineage>
        <taxon>Bacteria</taxon>
        <taxon>Bacillati</taxon>
        <taxon>Actinomycetota</taxon>
        <taxon>Actinomycetes</taxon>
        <taxon>Streptosporangiales</taxon>
        <taxon>Streptosporangiaceae</taxon>
        <taxon>Acrocarpospora</taxon>
    </lineage>
</organism>
<dbReference type="OrthoDB" id="3540405at2"/>
<keyword evidence="3" id="KW-1185">Reference proteome</keyword>
<keyword evidence="1" id="KW-0472">Membrane</keyword>
<dbReference type="AlphaFoldDB" id="A0A5M3VZS6"/>
<evidence type="ECO:0000313" key="2">
    <source>
        <dbReference type="EMBL" id="GES01954.1"/>
    </source>
</evidence>
<gene>
    <name evidence="2" type="ORF">Acor_40190</name>
</gene>
<keyword evidence="1" id="KW-1133">Transmembrane helix</keyword>